<comment type="caution">
    <text evidence="1">The sequence shown here is derived from an EMBL/GenBank/DDBJ whole genome shotgun (WGS) entry which is preliminary data.</text>
</comment>
<reference evidence="1 2" key="1">
    <citation type="journal article" date="2020" name="Microorganisms">
        <title>Osmotic Adaptation and Compatible Solute Biosynthesis of Phototrophic Bacteria as Revealed from Genome Analyses.</title>
        <authorList>
            <person name="Imhoff J.F."/>
            <person name="Rahn T."/>
            <person name="Kunzel S."/>
            <person name="Keller A."/>
            <person name="Neulinger S.C."/>
        </authorList>
    </citation>
    <scope>NUCLEOTIDE SEQUENCE [LARGE SCALE GENOMIC DNA]</scope>
    <source>
        <strain evidence="1 2">DSM 9895</strain>
    </source>
</reference>
<organism evidence="1 2">
    <name type="scientific">Rhodovibrio sodomensis</name>
    <dbReference type="NCBI Taxonomy" id="1088"/>
    <lineage>
        <taxon>Bacteria</taxon>
        <taxon>Pseudomonadati</taxon>
        <taxon>Pseudomonadota</taxon>
        <taxon>Alphaproteobacteria</taxon>
        <taxon>Rhodospirillales</taxon>
        <taxon>Rhodovibrionaceae</taxon>
        <taxon>Rhodovibrio</taxon>
    </lineage>
</organism>
<name>A0ABS1DKX7_9PROT</name>
<dbReference type="RefSeq" id="WP_200342751.1">
    <property type="nucleotide sequence ID" value="NZ_NRRL01000092.1"/>
</dbReference>
<dbReference type="Proteomes" id="UP001296873">
    <property type="component" value="Unassembled WGS sequence"/>
</dbReference>
<protein>
    <recommendedName>
        <fullName evidence="3">PD-(D/E)XK endonuclease-like domain-containing protein</fullName>
    </recommendedName>
</protein>
<keyword evidence="2" id="KW-1185">Reference proteome</keyword>
<proteinExistence type="predicted"/>
<evidence type="ECO:0000313" key="2">
    <source>
        <dbReference type="Proteomes" id="UP001296873"/>
    </source>
</evidence>
<dbReference type="EMBL" id="NRRL01000092">
    <property type="protein sequence ID" value="MBK1670388.1"/>
    <property type="molecule type" value="Genomic_DNA"/>
</dbReference>
<sequence length="235" mass="25626">MNHEVPTPIKTIIRQDIDDALAVAAVDDPLLGETFGWLHRVTTNLLHKHGAILQSVLAQILAESPGYKVLPPEDITISADADRLASRHNISACLQTELPYDPRGPRTVRPDVIGFHEPTGTLQFVEAKRGQAKLSSATIRSETRDLQCLQMLGRSWARSQCLGAERVEAFAVSFYGRSGLPHQLSVAGDELDEHFGFPVSAQIDAALAFGRHELEARLPAFFGSQGKPSFGLKGL</sequence>
<evidence type="ECO:0000313" key="1">
    <source>
        <dbReference type="EMBL" id="MBK1670388.1"/>
    </source>
</evidence>
<accession>A0ABS1DKX7</accession>
<gene>
    <name evidence="1" type="ORF">CKO28_20395</name>
</gene>
<evidence type="ECO:0008006" key="3">
    <source>
        <dbReference type="Google" id="ProtNLM"/>
    </source>
</evidence>